<evidence type="ECO:0000313" key="2">
    <source>
        <dbReference type="EMBL" id="DAA34481.1"/>
    </source>
</evidence>
<dbReference type="EMBL" id="BK007523">
    <property type="protein sequence ID" value="DAA34481.1"/>
    <property type="molecule type" value="mRNA"/>
</dbReference>
<feature type="compositionally biased region" description="Polar residues" evidence="1">
    <location>
        <begin position="296"/>
        <end position="307"/>
    </location>
</feature>
<feature type="compositionally biased region" description="Polar residues" evidence="1">
    <location>
        <begin position="54"/>
        <end position="84"/>
    </location>
</feature>
<name>F0J9H2_AMBVA</name>
<evidence type="ECO:0000256" key="1">
    <source>
        <dbReference type="SAM" id="MobiDB-lite"/>
    </source>
</evidence>
<accession>F0J9H2</accession>
<organism evidence="2">
    <name type="scientific">Amblyomma variegatum</name>
    <name type="common">Tropical bont tick</name>
    <dbReference type="NCBI Taxonomy" id="34610"/>
    <lineage>
        <taxon>Eukaryota</taxon>
        <taxon>Metazoa</taxon>
        <taxon>Ecdysozoa</taxon>
        <taxon>Arthropoda</taxon>
        <taxon>Chelicerata</taxon>
        <taxon>Arachnida</taxon>
        <taxon>Acari</taxon>
        <taxon>Parasitiformes</taxon>
        <taxon>Ixodida</taxon>
        <taxon>Ixodoidea</taxon>
        <taxon>Ixodidae</taxon>
        <taxon>Amblyomminae</taxon>
        <taxon>Amblyomma</taxon>
    </lineage>
</organism>
<proteinExistence type="evidence at transcript level"/>
<feature type="region of interest" description="Disordered" evidence="1">
    <location>
        <begin position="197"/>
        <end position="307"/>
    </location>
</feature>
<protein>
    <submittedName>
        <fullName evidence="2">Uncharacterized protein</fullName>
    </submittedName>
</protein>
<feature type="non-terminal residue" evidence="2">
    <location>
        <position position="1"/>
    </location>
</feature>
<feature type="compositionally biased region" description="Polar residues" evidence="1">
    <location>
        <begin position="130"/>
        <end position="144"/>
    </location>
</feature>
<reference evidence="2" key="1">
    <citation type="journal article" date="2011" name="BMC Genomics">
        <title>A further insight into the sialome of the tropical bont tick, Amblyomma variegatum.</title>
        <authorList>
            <person name="Ribeiro J.M."/>
            <person name="Anderson J.M."/>
            <person name="Manoukis N.C."/>
            <person name="Meng Z."/>
            <person name="Francishetti I.M."/>
        </authorList>
    </citation>
    <scope>NUCLEOTIDE SEQUENCE</scope>
    <source>
        <strain evidence="2">Amb_var-463</strain>
        <tissue evidence="2">Salivary gland</tissue>
    </source>
</reference>
<feature type="compositionally biased region" description="Low complexity" evidence="1">
    <location>
        <begin position="88"/>
        <end position="104"/>
    </location>
</feature>
<feature type="compositionally biased region" description="Polar residues" evidence="1">
    <location>
        <begin position="153"/>
        <end position="174"/>
    </location>
</feature>
<dbReference type="AlphaFoldDB" id="F0J9H2"/>
<feature type="region of interest" description="Disordered" evidence="1">
    <location>
        <begin position="18"/>
        <end position="174"/>
    </location>
</feature>
<sequence length="307" mass="30840">DETAEASSESQFLITEAQAGAEEVSTRAATAQHEDLEIPTKIPSSDEAVVTAAPASSQDKVQVTSTASGSADSDLESSTQNGAEETTDTSAGGDGQADQASAGSESQSTLVPSFSDVPSAPALTVEEPSVDTTLNNDDSVSKSSAAPGIEVELTTSTSAAEDVPSDQSSAAITTTEAIVERTKGTVVVTTREELTINAAEGTIDTGSAGTEESAKEGSSVESVTQVKETEKKESTESIIGDATTAASSGEDLTTSHAAETAVESDTTVATEIAAEGAFTTNEGPASQPAEGELTTPPLSSAATETQH</sequence>
<feature type="non-terminal residue" evidence="2">
    <location>
        <position position="307"/>
    </location>
</feature>
<feature type="compositionally biased region" description="Polar residues" evidence="1">
    <location>
        <begin position="244"/>
        <end position="269"/>
    </location>
</feature>